<protein>
    <submittedName>
        <fullName evidence="2">Putative toxin-antitoxin system toxin component, PIN family</fullName>
    </submittedName>
</protein>
<comment type="caution">
    <text evidence="2">The sequence shown here is derived from an EMBL/GenBank/DDBJ whole genome shotgun (WGS) entry which is preliminary data.</text>
</comment>
<dbReference type="AlphaFoldDB" id="A0A7J5U5M6"/>
<dbReference type="EMBL" id="WELI01000001">
    <property type="protein sequence ID" value="KAB7733075.1"/>
    <property type="molecule type" value="Genomic_DNA"/>
</dbReference>
<gene>
    <name evidence="2" type="ORF">F5984_03820</name>
</gene>
<proteinExistence type="predicted"/>
<accession>A0A7J5U5M6</accession>
<dbReference type="InterPro" id="IPR002850">
    <property type="entry name" value="PIN_toxin-like"/>
</dbReference>
<evidence type="ECO:0000313" key="2">
    <source>
        <dbReference type="EMBL" id="KAB7733075.1"/>
    </source>
</evidence>
<dbReference type="NCBIfam" id="TIGR00305">
    <property type="entry name" value="putative toxin-antitoxin system toxin component, PIN family"/>
    <property type="match status" value="1"/>
</dbReference>
<dbReference type="Pfam" id="PF13470">
    <property type="entry name" value="PIN_3"/>
    <property type="match status" value="1"/>
</dbReference>
<organism evidence="2 3">
    <name type="scientific">Rudanella paleaurantiibacter</name>
    <dbReference type="NCBI Taxonomy" id="2614655"/>
    <lineage>
        <taxon>Bacteria</taxon>
        <taxon>Pseudomonadati</taxon>
        <taxon>Bacteroidota</taxon>
        <taxon>Cytophagia</taxon>
        <taxon>Cytophagales</taxon>
        <taxon>Cytophagaceae</taxon>
        <taxon>Rudanella</taxon>
    </lineage>
</organism>
<dbReference type="InterPro" id="IPR002716">
    <property type="entry name" value="PIN_dom"/>
</dbReference>
<evidence type="ECO:0000259" key="1">
    <source>
        <dbReference type="Pfam" id="PF13470"/>
    </source>
</evidence>
<reference evidence="2 3" key="1">
    <citation type="submission" date="2019-10" db="EMBL/GenBank/DDBJ databases">
        <title>Rudanella paleaurantiibacter sp. nov., isolated from sludge.</title>
        <authorList>
            <person name="Xu S.Q."/>
        </authorList>
    </citation>
    <scope>NUCLEOTIDE SEQUENCE [LARGE SCALE GENOMIC DNA]</scope>
    <source>
        <strain evidence="2 3">HX-22-17</strain>
    </source>
</reference>
<dbReference type="InterPro" id="IPR029060">
    <property type="entry name" value="PIN-like_dom_sf"/>
</dbReference>
<sequence>MAVTKKRKVRLVIDANWFISACISRGSRQTLYYRILKDPRLQVFYSTELLSEFDGVIMRPKFAKLIKQDQVNRFKTITLSFLKKTNPINSPEIVRDPNDNYLLGICTGCKADFLVTGDKDLLSLETYQSTTIVTMGQFLSLLTLL</sequence>
<dbReference type="SUPFAM" id="SSF88723">
    <property type="entry name" value="PIN domain-like"/>
    <property type="match status" value="1"/>
</dbReference>
<dbReference type="PANTHER" id="PTHR34610">
    <property type="entry name" value="SSL7007 PROTEIN"/>
    <property type="match status" value="1"/>
</dbReference>
<dbReference type="Proteomes" id="UP000488299">
    <property type="component" value="Unassembled WGS sequence"/>
</dbReference>
<feature type="domain" description="PIN" evidence="1">
    <location>
        <begin position="10"/>
        <end position="120"/>
    </location>
</feature>
<dbReference type="PANTHER" id="PTHR34610:SF4">
    <property type="entry name" value="SLL8027 PROTEIN"/>
    <property type="match status" value="1"/>
</dbReference>
<name>A0A7J5U5M6_9BACT</name>
<keyword evidence="3" id="KW-1185">Reference proteome</keyword>
<evidence type="ECO:0000313" key="3">
    <source>
        <dbReference type="Proteomes" id="UP000488299"/>
    </source>
</evidence>